<sequence length="147" mass="16548">MIDKTIICLSARANSGKTTSIRELFFRLTGHYPESTGDFLSIVQDKNVEHGIGISSVGDSWGNREPIEKLIDAGCEIIVCASRTSKDTLRTAQTLAKEGGYKFIRIHAAHIETENRTFYEHFYHKNAEAIENVIKSIIQEHLNIIEL</sequence>
<protein>
    <submittedName>
        <fullName evidence="1">Uncharacterized protein</fullName>
    </submittedName>
</protein>
<name>A0AAW5I3G5_9BACT</name>
<accession>A0AAW5I3G5</accession>
<dbReference type="AlphaFoldDB" id="A0AAW5I3G5"/>
<comment type="caution">
    <text evidence="1">The sequence shown here is derived from an EMBL/GenBank/DDBJ whole genome shotgun (WGS) entry which is preliminary data.</text>
</comment>
<proteinExistence type="predicted"/>
<evidence type="ECO:0000313" key="1">
    <source>
        <dbReference type="EMBL" id="MCP9502482.1"/>
    </source>
</evidence>
<dbReference type="RefSeq" id="WP_234564719.1">
    <property type="nucleotide sequence ID" value="NZ_JAJTTD010000020.1"/>
</dbReference>
<gene>
    <name evidence="1" type="ORF">NND11_13170</name>
</gene>
<organism evidence="1 2">
    <name type="scientific">Segatella copri</name>
    <dbReference type="NCBI Taxonomy" id="165179"/>
    <lineage>
        <taxon>Bacteria</taxon>
        <taxon>Pseudomonadati</taxon>
        <taxon>Bacteroidota</taxon>
        <taxon>Bacteroidia</taxon>
        <taxon>Bacteroidales</taxon>
        <taxon>Prevotellaceae</taxon>
        <taxon>Segatella</taxon>
    </lineage>
</organism>
<dbReference type="EMBL" id="JANDXR010000019">
    <property type="protein sequence ID" value="MCP9502482.1"/>
    <property type="molecule type" value="Genomic_DNA"/>
</dbReference>
<reference evidence="1" key="1">
    <citation type="submission" date="2022-07" db="EMBL/GenBank/DDBJ databases">
        <title>Prevotella copri.</title>
        <authorList>
            <person name="Yang C."/>
        </authorList>
    </citation>
    <scope>NUCLEOTIDE SEQUENCE</scope>
    <source>
        <strain evidence="1">HF88</strain>
    </source>
</reference>
<dbReference type="Proteomes" id="UP001206014">
    <property type="component" value="Unassembled WGS sequence"/>
</dbReference>
<evidence type="ECO:0000313" key="2">
    <source>
        <dbReference type="Proteomes" id="UP001206014"/>
    </source>
</evidence>